<dbReference type="Proteomes" id="UP001470230">
    <property type="component" value="Unassembled WGS sequence"/>
</dbReference>
<dbReference type="Gene3D" id="1.20.140.30">
    <property type="entry name" value="MOB kinase activator"/>
    <property type="match status" value="1"/>
</dbReference>
<dbReference type="SMART" id="SM01388">
    <property type="entry name" value="Mob1_phocein"/>
    <property type="match status" value="1"/>
</dbReference>
<dbReference type="InterPro" id="IPR005301">
    <property type="entry name" value="MOB_kinase_act_fam"/>
</dbReference>
<gene>
    <name evidence="1" type="ORF">M9Y10_033125</name>
</gene>
<keyword evidence="2" id="KW-1185">Reference proteome</keyword>
<dbReference type="InterPro" id="IPR036703">
    <property type="entry name" value="MOB_kinase_act_sf"/>
</dbReference>
<evidence type="ECO:0000313" key="1">
    <source>
        <dbReference type="EMBL" id="KAK8838497.1"/>
    </source>
</evidence>
<dbReference type="SUPFAM" id="SSF101152">
    <property type="entry name" value="Mob1/phocein"/>
    <property type="match status" value="1"/>
</dbReference>
<protein>
    <submittedName>
        <fullName evidence="1">Maintenance of ploidy protein mob2</fullName>
    </submittedName>
</protein>
<sequence>MKKSRRDSRKCTIMVSKDIKFEMKKYKRIEDITGDHLNINVNLLMQPPAAYSINDWLIVNLIDFLHRVELLYSSCSLFCTSDTCPLFNSGPQYCYFWVDDDSPHPVQVSAPEYFNALKRYIKRNLLDKELFPDKAKELSKKADGILKTSYRRLFRILAHLYICHYQDISNIHDLNIFELMNTVLTHYVNFTLLFGVCQLDEFHIFEPVFKAINQNPNPNFHCPKFSNIK</sequence>
<dbReference type="PANTHER" id="PTHR22599">
    <property type="entry name" value="MPS ONE BINDER KINASE ACTIVATOR-LIKE MOB"/>
    <property type="match status" value="1"/>
</dbReference>
<accession>A0ABR2GY54</accession>
<comment type="caution">
    <text evidence="1">The sequence shown here is derived from an EMBL/GenBank/DDBJ whole genome shotgun (WGS) entry which is preliminary data.</text>
</comment>
<evidence type="ECO:0000313" key="2">
    <source>
        <dbReference type="Proteomes" id="UP001470230"/>
    </source>
</evidence>
<organism evidence="1 2">
    <name type="scientific">Tritrichomonas musculus</name>
    <dbReference type="NCBI Taxonomy" id="1915356"/>
    <lineage>
        <taxon>Eukaryota</taxon>
        <taxon>Metamonada</taxon>
        <taxon>Parabasalia</taxon>
        <taxon>Tritrichomonadida</taxon>
        <taxon>Tritrichomonadidae</taxon>
        <taxon>Tritrichomonas</taxon>
    </lineage>
</organism>
<name>A0ABR2GY54_9EUKA</name>
<reference evidence="1 2" key="1">
    <citation type="submission" date="2024-04" db="EMBL/GenBank/DDBJ databases">
        <title>Tritrichomonas musculus Genome.</title>
        <authorList>
            <person name="Alves-Ferreira E."/>
            <person name="Grigg M."/>
            <person name="Lorenzi H."/>
            <person name="Galac M."/>
        </authorList>
    </citation>
    <scope>NUCLEOTIDE SEQUENCE [LARGE SCALE GENOMIC DNA]</scope>
    <source>
        <strain evidence="1 2">EAF2021</strain>
    </source>
</reference>
<dbReference type="Pfam" id="PF03637">
    <property type="entry name" value="Mob1_phocein"/>
    <property type="match status" value="1"/>
</dbReference>
<proteinExistence type="predicted"/>
<dbReference type="EMBL" id="JAPFFF010000055">
    <property type="protein sequence ID" value="KAK8838497.1"/>
    <property type="molecule type" value="Genomic_DNA"/>
</dbReference>